<protein>
    <recommendedName>
        <fullName evidence="8">Peptidase A1 domain-containing protein</fullName>
    </recommendedName>
</protein>
<keyword evidence="10" id="KW-1185">Reference proteome</keyword>
<feature type="transmembrane region" description="Helical" evidence="7">
    <location>
        <begin position="72"/>
        <end position="95"/>
    </location>
</feature>
<dbReference type="Proteomes" id="UP000825729">
    <property type="component" value="Unassembled WGS sequence"/>
</dbReference>
<dbReference type="AlphaFoldDB" id="A0AAV7E9N6"/>
<dbReference type="PANTHER" id="PTHR13683">
    <property type="entry name" value="ASPARTYL PROTEASES"/>
    <property type="match status" value="1"/>
</dbReference>
<dbReference type="EMBL" id="JAINDJ010000005">
    <property type="protein sequence ID" value="KAG9445575.1"/>
    <property type="molecule type" value="Genomic_DNA"/>
</dbReference>
<feature type="active site" evidence="5">
    <location>
        <position position="195"/>
    </location>
</feature>
<dbReference type="Pfam" id="PF14541">
    <property type="entry name" value="TAXi_C"/>
    <property type="match status" value="1"/>
</dbReference>
<evidence type="ECO:0000256" key="6">
    <source>
        <dbReference type="RuleBase" id="RU000454"/>
    </source>
</evidence>
<dbReference type="PRINTS" id="PR00792">
    <property type="entry name" value="PEPSIN"/>
</dbReference>
<dbReference type="InterPro" id="IPR001969">
    <property type="entry name" value="Aspartic_peptidase_AS"/>
</dbReference>
<dbReference type="FunFam" id="2.40.70.10:FF:000015">
    <property type="entry name" value="Aspartyl protease family protein"/>
    <property type="match status" value="1"/>
</dbReference>
<sequence>MDHPVKGVVIITLPPVDDPSQGKTITAFAISGQPEFQVPPRHQPDGFPHTRAPTDRGVSSRLNLRLRRRIRIFGFLSVSLFALLTWVLFFSGSLFDLRETSSDDETQLSSVILPLYPKLTSVGPVQRDAELKLGRFLGKRNASGNDKLNNRKKVRSASANSTTIFPVKGNVYPDGLYYTVVLVGNPPRPYYLDIDTGSDLTWIQCDAPCTSCAQGPHPLYRPSRKNIVTTKESLCIEVQGVQNIAECESCEQCDYEVVYADQSSSVGVLARDELLVMFANETLSKSNFIFGCAYDQQGQLLVSPAKTDGILGLGKSVISLPSQLASQRLISNLVGHCIPTDVRGGGFMFLGDYQIPRHEMTWVQMINSPIKLYQTEMKKISYGSKQLDVVGGRKSTGRVIFDSGSSYTYLTKEAYTSLMDSLQDLNLEYFQRDTSDPTLPVCWVVNFSIRTIKDVERFFKPLIIHFESRWWGRAATLFIPPEGYLIMNSNGNICLGVLDGSWVQDESTYIIGDISLRGQLVVYDNIKQRIGWVKSDCVKPPLLKNNPLF</sequence>
<accession>A0AAV7E9N6</accession>
<name>A0AAV7E9N6_ARIFI</name>
<dbReference type="SUPFAM" id="SSF50630">
    <property type="entry name" value="Acid proteases"/>
    <property type="match status" value="1"/>
</dbReference>
<organism evidence="9 10">
    <name type="scientific">Aristolochia fimbriata</name>
    <name type="common">White veined hardy Dutchman's pipe vine</name>
    <dbReference type="NCBI Taxonomy" id="158543"/>
    <lineage>
        <taxon>Eukaryota</taxon>
        <taxon>Viridiplantae</taxon>
        <taxon>Streptophyta</taxon>
        <taxon>Embryophyta</taxon>
        <taxon>Tracheophyta</taxon>
        <taxon>Spermatophyta</taxon>
        <taxon>Magnoliopsida</taxon>
        <taxon>Magnoliidae</taxon>
        <taxon>Piperales</taxon>
        <taxon>Aristolochiaceae</taxon>
        <taxon>Aristolochia</taxon>
    </lineage>
</organism>
<feature type="active site" evidence="5">
    <location>
        <position position="402"/>
    </location>
</feature>
<evidence type="ECO:0000256" key="3">
    <source>
        <dbReference type="ARBA" id="ARBA00022750"/>
    </source>
</evidence>
<evidence type="ECO:0000313" key="9">
    <source>
        <dbReference type="EMBL" id="KAG9445575.1"/>
    </source>
</evidence>
<evidence type="ECO:0000259" key="8">
    <source>
        <dbReference type="PROSITE" id="PS51767"/>
    </source>
</evidence>
<dbReference type="InterPro" id="IPR033121">
    <property type="entry name" value="PEPTIDASE_A1"/>
</dbReference>
<keyword evidence="3 6" id="KW-0064">Aspartyl protease</keyword>
<keyword evidence="7" id="KW-0472">Membrane</keyword>
<feature type="domain" description="Peptidase A1" evidence="8">
    <location>
        <begin position="177"/>
        <end position="533"/>
    </location>
</feature>
<gene>
    <name evidence="9" type="ORF">H6P81_011703</name>
</gene>
<dbReference type="InterPro" id="IPR021109">
    <property type="entry name" value="Peptidase_aspartic_dom_sf"/>
</dbReference>
<dbReference type="PROSITE" id="PS51767">
    <property type="entry name" value="PEPTIDASE_A1"/>
    <property type="match status" value="1"/>
</dbReference>
<comment type="caution">
    <text evidence="9">The sequence shown here is derived from an EMBL/GenBank/DDBJ whole genome shotgun (WGS) entry which is preliminary data.</text>
</comment>
<keyword evidence="4 6" id="KW-0378">Hydrolase</keyword>
<dbReference type="GO" id="GO:0006508">
    <property type="term" value="P:proteolysis"/>
    <property type="evidence" value="ECO:0007669"/>
    <property type="project" value="UniProtKB-KW"/>
</dbReference>
<keyword evidence="2 6" id="KW-0645">Protease</keyword>
<keyword evidence="7" id="KW-1133">Transmembrane helix</keyword>
<keyword evidence="7" id="KW-0812">Transmembrane</keyword>
<evidence type="ECO:0000256" key="2">
    <source>
        <dbReference type="ARBA" id="ARBA00022670"/>
    </source>
</evidence>
<reference evidence="9 10" key="1">
    <citation type="submission" date="2021-07" db="EMBL/GenBank/DDBJ databases">
        <title>The Aristolochia fimbriata genome: insights into angiosperm evolution, floral development and chemical biosynthesis.</title>
        <authorList>
            <person name="Jiao Y."/>
        </authorList>
    </citation>
    <scope>NUCLEOTIDE SEQUENCE [LARGE SCALE GENOMIC DNA]</scope>
    <source>
        <strain evidence="9">IBCAS-2021</strain>
        <tissue evidence="9">Leaf</tissue>
    </source>
</reference>
<evidence type="ECO:0000313" key="10">
    <source>
        <dbReference type="Proteomes" id="UP000825729"/>
    </source>
</evidence>
<dbReference type="Gene3D" id="2.40.70.10">
    <property type="entry name" value="Acid Proteases"/>
    <property type="match status" value="2"/>
</dbReference>
<proteinExistence type="inferred from homology"/>
<evidence type="ECO:0000256" key="4">
    <source>
        <dbReference type="ARBA" id="ARBA00022801"/>
    </source>
</evidence>
<dbReference type="InterPro" id="IPR032861">
    <property type="entry name" value="TAXi_N"/>
</dbReference>
<evidence type="ECO:0000256" key="1">
    <source>
        <dbReference type="ARBA" id="ARBA00007447"/>
    </source>
</evidence>
<dbReference type="InterPro" id="IPR001461">
    <property type="entry name" value="Aspartic_peptidase_A1"/>
</dbReference>
<dbReference type="Pfam" id="PF14543">
    <property type="entry name" value="TAXi_N"/>
    <property type="match status" value="1"/>
</dbReference>
<evidence type="ECO:0000256" key="5">
    <source>
        <dbReference type="PIRSR" id="PIRSR601461-1"/>
    </source>
</evidence>
<dbReference type="PANTHER" id="PTHR13683:SF316">
    <property type="entry name" value="ASPARTYL PROTEASE APCB1"/>
    <property type="match status" value="1"/>
</dbReference>
<evidence type="ECO:0000256" key="7">
    <source>
        <dbReference type="SAM" id="Phobius"/>
    </source>
</evidence>
<dbReference type="InterPro" id="IPR032799">
    <property type="entry name" value="TAXi_C"/>
</dbReference>
<dbReference type="GO" id="GO:0004190">
    <property type="term" value="F:aspartic-type endopeptidase activity"/>
    <property type="evidence" value="ECO:0007669"/>
    <property type="project" value="UniProtKB-KW"/>
</dbReference>
<dbReference type="PROSITE" id="PS00141">
    <property type="entry name" value="ASP_PROTEASE"/>
    <property type="match status" value="2"/>
</dbReference>
<comment type="similarity">
    <text evidence="1 6">Belongs to the peptidase A1 family.</text>
</comment>